<keyword evidence="1 2" id="KW-0472">Membrane</keyword>
<dbReference type="InterPro" id="IPR012910">
    <property type="entry name" value="Plug_dom"/>
</dbReference>
<dbReference type="PROSITE" id="PS52016">
    <property type="entry name" value="TONB_DEPENDENT_REC_3"/>
    <property type="match status" value="1"/>
</dbReference>
<name>A0ABU2YN10_9FLAO</name>
<dbReference type="PANTHER" id="PTHR34978">
    <property type="entry name" value="POSSIBLE SENSOR-TRANSDUCER PROTEIN BLAR"/>
    <property type="match status" value="1"/>
</dbReference>
<evidence type="ECO:0000313" key="5">
    <source>
        <dbReference type="EMBL" id="MDT0559271.1"/>
    </source>
</evidence>
<reference evidence="5 6" key="1">
    <citation type="submission" date="2023-09" db="EMBL/GenBank/DDBJ databases">
        <authorList>
            <person name="Rey-Velasco X."/>
        </authorList>
    </citation>
    <scope>NUCLEOTIDE SEQUENCE [LARGE SCALE GENOMIC DNA]</scope>
    <source>
        <strain evidence="5 6">W332</strain>
    </source>
</reference>
<accession>A0ABU2YN10</accession>
<feature type="transmembrane region" description="Helical" evidence="2">
    <location>
        <begin position="34"/>
        <end position="54"/>
    </location>
</feature>
<comment type="caution">
    <text evidence="5">The sequence shown here is derived from an EMBL/GenBank/DDBJ whole genome shotgun (WGS) entry which is preliminary data.</text>
</comment>
<evidence type="ECO:0000259" key="4">
    <source>
        <dbReference type="Pfam" id="PF07715"/>
    </source>
</evidence>
<keyword evidence="1" id="KW-1134">Transmembrane beta strand</keyword>
<keyword evidence="2" id="KW-1133">Transmembrane helix</keyword>
<dbReference type="InterPro" id="IPR052173">
    <property type="entry name" value="Beta-lactam_resp_regulator"/>
</dbReference>
<comment type="similarity">
    <text evidence="1">Belongs to the TonB-dependent receptor family.</text>
</comment>
<evidence type="ECO:0000256" key="2">
    <source>
        <dbReference type="SAM" id="Phobius"/>
    </source>
</evidence>
<dbReference type="InterPro" id="IPR008756">
    <property type="entry name" value="Peptidase_M56"/>
</dbReference>
<protein>
    <submittedName>
        <fullName evidence="5">M56 family metallopeptidase</fullName>
    </submittedName>
</protein>
<feature type="transmembrane region" description="Helical" evidence="2">
    <location>
        <begin position="6"/>
        <end position="22"/>
    </location>
</feature>
<gene>
    <name evidence="5" type="ORF">RM697_11455</name>
</gene>
<feature type="domain" description="Peptidase M56" evidence="3">
    <location>
        <begin position="128"/>
        <end position="251"/>
    </location>
</feature>
<dbReference type="InterPro" id="IPR039426">
    <property type="entry name" value="TonB-dep_rcpt-like"/>
</dbReference>
<evidence type="ECO:0000313" key="6">
    <source>
        <dbReference type="Proteomes" id="UP001259492"/>
    </source>
</evidence>
<dbReference type="EMBL" id="JAVRIA010000006">
    <property type="protein sequence ID" value="MDT0559271.1"/>
    <property type="molecule type" value="Genomic_DNA"/>
</dbReference>
<dbReference type="RefSeq" id="WP_311428033.1">
    <property type="nucleotide sequence ID" value="NZ_JAVRIA010000006.1"/>
</dbReference>
<evidence type="ECO:0000256" key="1">
    <source>
        <dbReference type="PROSITE-ProRule" id="PRU01360"/>
    </source>
</evidence>
<keyword evidence="1" id="KW-0998">Cell outer membrane</keyword>
<dbReference type="Pfam" id="PF07715">
    <property type="entry name" value="Plug"/>
    <property type="match status" value="1"/>
</dbReference>
<feature type="domain" description="TonB-dependent receptor plug" evidence="4">
    <location>
        <begin position="698"/>
        <end position="763"/>
    </location>
</feature>
<keyword evidence="1 2" id="KW-0812">Transmembrane</keyword>
<dbReference type="InterPro" id="IPR037066">
    <property type="entry name" value="Plug_dom_sf"/>
</dbReference>
<dbReference type="Pfam" id="PF05569">
    <property type="entry name" value="Peptidase_M56"/>
    <property type="match status" value="1"/>
</dbReference>
<evidence type="ECO:0000259" key="3">
    <source>
        <dbReference type="Pfam" id="PF05569"/>
    </source>
</evidence>
<feature type="transmembrane region" description="Helical" evidence="2">
    <location>
        <begin position="82"/>
        <end position="105"/>
    </location>
</feature>
<dbReference type="Proteomes" id="UP001259492">
    <property type="component" value="Unassembled WGS sequence"/>
</dbReference>
<comment type="subcellular location">
    <subcellularLocation>
        <location evidence="1">Cell outer membrane</location>
        <topology evidence="1">Multi-pass membrane protein</topology>
    </subcellularLocation>
</comment>
<keyword evidence="6" id="KW-1185">Reference proteome</keyword>
<proteinExistence type="inferred from homology"/>
<dbReference type="SUPFAM" id="SSF56935">
    <property type="entry name" value="Porins"/>
    <property type="match status" value="1"/>
</dbReference>
<keyword evidence="1" id="KW-0813">Transport</keyword>
<sequence length="770" mass="87453">MDYLIKASAVLLIFFVCYKLFLQKDTFFKENRWFLLVGILVSLILPNIAIPVYVTYVPESLGQLIYETEFNSQPLEVVEPSFSIYSILVWIYCIGLSIFTIKFLLEITSLSHLISTSEITKEGRYKFTKVKQPIAPFSFFNWIVLNPKQFLPKELNLIIKHEKVHVRQLHSVDLICAQLLCIVLWFNPFVWLYKNALNQNLEFIADNDTQQTTSCDTSYQELLLKTSIKGYNISITNNFYNSLIKKRIVMLHKNKSKHYSKLKLAAVLPLLAIFLMSFNTKKIFIEAENGDTLFTVSAETNDKNLKDIEKAFKNKTAKLKFTDLVRNDNGKIQRISINTKYPDDKRYIKRMTLNNNLKSETIQSFNLLHKEAEDIIDFNFKQDDVTSNISANKISFSGANSISTLKTPKTKSNPILSIGDTEVVIISKDASDNDLYTIKEQLKKEGITISFKGIKRNKKGEITAIKITAKSDNSEVKYSSKDDDAIEPITIKFGEDGIYIGNSKKSKHKEDYIFISGKGKSKNNTISISSNHEYDNNNSHEDIKISNYKNYLFVKDGKTISVDDLEKIYPKLVETNTISTFNIVKGKKALEVYGKDAKNGVVVITTGEPSKTNLSFNNSDEIKGNIWITKDGKKHNVKTSGVSKVIIHSDDDHDEDDDHEEEIIIINGNDNNNTEDIIIKGEGTNVWTTEDNVTVTKIGKDKKNFFFVSSDDTDGKNPLIIVDGKEIKKKDLSDIDPDTIESITVLKDKKATEKYGKKGENGVIVITLKK</sequence>
<dbReference type="CDD" id="cd07341">
    <property type="entry name" value="M56_BlaR1_MecR1_like"/>
    <property type="match status" value="1"/>
</dbReference>
<organism evidence="5 6">
    <name type="scientific">Microcosmobacter mediterraneus</name>
    <dbReference type="NCBI Taxonomy" id="3075607"/>
    <lineage>
        <taxon>Bacteria</taxon>
        <taxon>Pseudomonadati</taxon>
        <taxon>Bacteroidota</taxon>
        <taxon>Flavobacteriia</taxon>
        <taxon>Flavobacteriales</taxon>
        <taxon>Flavobacteriaceae</taxon>
        <taxon>Microcosmobacter</taxon>
    </lineage>
</organism>
<dbReference type="PANTHER" id="PTHR34978:SF3">
    <property type="entry name" value="SLR0241 PROTEIN"/>
    <property type="match status" value="1"/>
</dbReference>
<dbReference type="Gene3D" id="2.170.130.10">
    <property type="entry name" value="TonB-dependent receptor, plug domain"/>
    <property type="match status" value="1"/>
</dbReference>